<dbReference type="PANTHER" id="PTHR42964:SF1">
    <property type="entry name" value="POLYKETIDE BIOSYNTHESIS ENOYL-COA HYDRATASE PKSH-RELATED"/>
    <property type="match status" value="1"/>
</dbReference>
<sequence length="245" mass="25613">MTEGKLVITEDRGAVRIVTMNRPDKLNALNTALTQQLLDALLAADAAASVRAVVLAGAGRGFCAGADLSEFKELTPSQAGAVEARADLTCRLQLAAQKMSKPVVSAVQGAAVGGGAGLAIGCDMVVASTSMKFGYPELKHSIVPALVMTGLVRALGRKQAFEMISLGQLIGAEKALSLGLVNRVVEGDPLPAALQIAEVWALAEPRAMRAAKSLMYRVEELPTEAAMMAGRDVNALMRSFREPKA</sequence>
<dbReference type="PROSITE" id="PS00166">
    <property type="entry name" value="ENOYL_COA_HYDRATASE"/>
    <property type="match status" value="1"/>
</dbReference>
<comment type="caution">
    <text evidence="3">The sequence shown here is derived from an EMBL/GenBank/DDBJ whole genome shotgun (WGS) entry which is preliminary data.</text>
</comment>
<dbReference type="PANTHER" id="PTHR42964">
    <property type="entry name" value="ENOYL-COA HYDRATASE"/>
    <property type="match status" value="1"/>
</dbReference>
<dbReference type="EMBL" id="PPCN01000019">
    <property type="protein sequence ID" value="POF27943.1"/>
    <property type="molecule type" value="Genomic_DNA"/>
</dbReference>
<proteinExistence type="inferred from homology"/>
<dbReference type="InterPro" id="IPR001753">
    <property type="entry name" value="Enoyl-CoA_hydra/iso"/>
</dbReference>
<dbReference type="RefSeq" id="WP_103225407.1">
    <property type="nucleotide sequence ID" value="NZ_PPCN01000019.1"/>
</dbReference>
<keyword evidence="4" id="KW-1185">Reference proteome</keyword>
<dbReference type="CDD" id="cd06558">
    <property type="entry name" value="crotonase-like"/>
    <property type="match status" value="1"/>
</dbReference>
<reference evidence="3 4" key="1">
    <citation type="submission" date="2018-01" db="EMBL/GenBank/DDBJ databases">
        <title>Genomic Encyclopedia of Archaeal and Bacterial Type Strains, Phase II (KMG-II): from individual species to whole genera.</title>
        <authorList>
            <person name="Goeker M."/>
        </authorList>
    </citation>
    <scope>NUCLEOTIDE SEQUENCE [LARGE SCALE GENOMIC DNA]</scope>
    <source>
        <strain evidence="3 4">DSM 17023</strain>
    </source>
</reference>
<evidence type="ECO:0000256" key="1">
    <source>
        <dbReference type="ARBA" id="ARBA00005254"/>
    </source>
</evidence>
<dbReference type="GO" id="GO:0003824">
    <property type="term" value="F:catalytic activity"/>
    <property type="evidence" value="ECO:0007669"/>
    <property type="project" value="InterPro"/>
</dbReference>
<name>A0A2S3UK39_9HYPH</name>
<dbReference type="Proteomes" id="UP000236959">
    <property type="component" value="Unassembled WGS sequence"/>
</dbReference>
<dbReference type="SUPFAM" id="SSF52096">
    <property type="entry name" value="ClpP/crotonase"/>
    <property type="match status" value="1"/>
</dbReference>
<accession>A0A2S3UK39</accession>
<evidence type="ECO:0000256" key="2">
    <source>
        <dbReference type="RuleBase" id="RU003707"/>
    </source>
</evidence>
<dbReference type="InterPro" id="IPR029045">
    <property type="entry name" value="ClpP/crotonase-like_dom_sf"/>
</dbReference>
<dbReference type="InterPro" id="IPR051683">
    <property type="entry name" value="Enoyl-CoA_Hydratase/Isomerase"/>
</dbReference>
<dbReference type="GO" id="GO:0008300">
    <property type="term" value="P:isoprenoid catabolic process"/>
    <property type="evidence" value="ECO:0007669"/>
    <property type="project" value="TreeGrafter"/>
</dbReference>
<dbReference type="Gene3D" id="3.90.226.10">
    <property type="entry name" value="2-enoyl-CoA Hydratase, Chain A, domain 1"/>
    <property type="match status" value="1"/>
</dbReference>
<evidence type="ECO:0000313" key="3">
    <source>
        <dbReference type="EMBL" id="POF27943.1"/>
    </source>
</evidence>
<organism evidence="3 4">
    <name type="scientific">Roseibium marinum</name>
    <dbReference type="NCBI Taxonomy" id="281252"/>
    <lineage>
        <taxon>Bacteria</taxon>
        <taxon>Pseudomonadati</taxon>
        <taxon>Pseudomonadota</taxon>
        <taxon>Alphaproteobacteria</taxon>
        <taxon>Hyphomicrobiales</taxon>
        <taxon>Stappiaceae</taxon>
        <taxon>Roseibium</taxon>
    </lineage>
</organism>
<protein>
    <submittedName>
        <fullName evidence="3">Enoyl-CoA hydratase/carnithine racemase</fullName>
    </submittedName>
</protein>
<gene>
    <name evidence="3" type="ORF">CLV41_11924</name>
</gene>
<dbReference type="AlphaFoldDB" id="A0A2S3UK39"/>
<dbReference type="Pfam" id="PF00378">
    <property type="entry name" value="ECH_1"/>
    <property type="match status" value="1"/>
</dbReference>
<evidence type="ECO:0000313" key="4">
    <source>
        <dbReference type="Proteomes" id="UP000236959"/>
    </source>
</evidence>
<comment type="similarity">
    <text evidence="1 2">Belongs to the enoyl-CoA hydratase/isomerase family.</text>
</comment>
<dbReference type="InterPro" id="IPR018376">
    <property type="entry name" value="Enoyl-CoA_hyd/isom_CS"/>
</dbReference>
<dbReference type="OrthoDB" id="9775794at2"/>